<dbReference type="OrthoDB" id="48317at2759"/>
<dbReference type="InterPro" id="IPR011032">
    <property type="entry name" value="GroES-like_sf"/>
</dbReference>
<dbReference type="InterPro" id="IPR036291">
    <property type="entry name" value="NAD(P)-bd_dom_sf"/>
</dbReference>
<evidence type="ECO:0000256" key="2">
    <source>
        <dbReference type="ARBA" id="ARBA00011245"/>
    </source>
</evidence>
<dbReference type="Gene3D" id="3.90.180.10">
    <property type="entry name" value="Medium-chain alcohol dehydrogenases, catalytic domain"/>
    <property type="match status" value="1"/>
</dbReference>
<dbReference type="Proteomes" id="UP000316270">
    <property type="component" value="Chromosome 7"/>
</dbReference>
<dbReference type="Pfam" id="PF08240">
    <property type="entry name" value="ADH_N"/>
    <property type="match status" value="1"/>
</dbReference>
<evidence type="ECO:0000313" key="6">
    <source>
        <dbReference type="Proteomes" id="UP000316270"/>
    </source>
</evidence>
<dbReference type="InterPro" id="IPR047122">
    <property type="entry name" value="Trans-enoyl_RdTase-like"/>
</dbReference>
<name>A0A517L8V5_9PEZI</name>
<sequence length="352" mass="37833">MSGTMRVLKAHGAKTASVDEGVPIPSLRPDYVLVKTVAVALNPTDWKHIGFVDGPCTVGCDFAGIVQDVGDNIQGRWKQGDRVFGFVHGANTGSPEDGAFGEYLLAKGATIMRIPDDMSFEEAATFGVGTITVGQGMYQKMQLPFPDQPAQGSPPILIYGGSSATGALAIQYAKLSGFKVLTTCSAHNFDLVKSFGADHVFDYSSPSCAADIRKASDNKLYYAWDTISEEKTAKICADALSTDPPSGQLLRYGSILNVQCPRDDVTSTFTLGYTAQGEAFHKFGKQFEAKPEDLAFSSKFAALSQKLIEDKKIRAHRYEVREGGLDGILGGLDDMKNGRISGVKVVYRISGE</sequence>
<dbReference type="AlphaFoldDB" id="A0A517L8V5"/>
<evidence type="ECO:0000256" key="1">
    <source>
        <dbReference type="ARBA" id="ARBA00008072"/>
    </source>
</evidence>
<dbReference type="EMBL" id="CP042191">
    <property type="protein sequence ID" value="QDS72064.1"/>
    <property type="molecule type" value="Genomic_DNA"/>
</dbReference>
<dbReference type="InterPro" id="IPR013154">
    <property type="entry name" value="ADH-like_N"/>
</dbReference>
<dbReference type="CDD" id="cd08249">
    <property type="entry name" value="enoyl_reductase_like"/>
    <property type="match status" value="1"/>
</dbReference>
<protein>
    <recommendedName>
        <fullName evidence="4">Enoyl reductase (ER) domain-containing protein</fullName>
    </recommendedName>
</protein>
<dbReference type="Pfam" id="PF00107">
    <property type="entry name" value="ADH_zinc_N"/>
    <property type="match status" value="1"/>
</dbReference>
<feature type="domain" description="Enoyl reductase (ER)" evidence="4">
    <location>
        <begin position="3"/>
        <end position="346"/>
    </location>
</feature>
<dbReference type="SUPFAM" id="SSF50129">
    <property type="entry name" value="GroES-like"/>
    <property type="match status" value="1"/>
</dbReference>
<dbReference type="STRING" id="50376.A0A517L8V5"/>
<dbReference type="Gene3D" id="3.40.50.720">
    <property type="entry name" value="NAD(P)-binding Rossmann-like Domain"/>
    <property type="match status" value="1"/>
</dbReference>
<dbReference type="SMART" id="SM00829">
    <property type="entry name" value="PKS_ER"/>
    <property type="match status" value="1"/>
</dbReference>
<evidence type="ECO:0000256" key="3">
    <source>
        <dbReference type="ARBA" id="ARBA00023002"/>
    </source>
</evidence>
<dbReference type="PANTHER" id="PTHR45348">
    <property type="entry name" value="HYPOTHETICAL OXIDOREDUCTASE (EUROFUNG)"/>
    <property type="match status" value="1"/>
</dbReference>
<keyword evidence="6" id="KW-1185">Reference proteome</keyword>
<accession>A0A517L8V5</accession>
<dbReference type="PANTHER" id="PTHR45348:SF2">
    <property type="entry name" value="ZINC-TYPE ALCOHOL DEHYDROGENASE-LIKE PROTEIN C2E1P3.01"/>
    <property type="match status" value="1"/>
</dbReference>
<comment type="subunit">
    <text evidence="2">Monomer.</text>
</comment>
<dbReference type="SUPFAM" id="SSF51735">
    <property type="entry name" value="NAD(P)-binding Rossmann-fold domains"/>
    <property type="match status" value="1"/>
</dbReference>
<dbReference type="InterPro" id="IPR013149">
    <property type="entry name" value="ADH-like_C"/>
</dbReference>
<proteinExistence type="inferred from homology"/>
<dbReference type="GO" id="GO:0016651">
    <property type="term" value="F:oxidoreductase activity, acting on NAD(P)H"/>
    <property type="evidence" value="ECO:0007669"/>
    <property type="project" value="InterPro"/>
</dbReference>
<keyword evidence="3" id="KW-0560">Oxidoreductase</keyword>
<comment type="similarity">
    <text evidence="1">Belongs to the zinc-containing alcohol dehydrogenase family.</text>
</comment>
<dbReference type="InterPro" id="IPR020843">
    <property type="entry name" value="ER"/>
</dbReference>
<organism evidence="5 6">
    <name type="scientific">Venturia effusa</name>
    <dbReference type="NCBI Taxonomy" id="50376"/>
    <lineage>
        <taxon>Eukaryota</taxon>
        <taxon>Fungi</taxon>
        <taxon>Dikarya</taxon>
        <taxon>Ascomycota</taxon>
        <taxon>Pezizomycotina</taxon>
        <taxon>Dothideomycetes</taxon>
        <taxon>Pleosporomycetidae</taxon>
        <taxon>Venturiales</taxon>
        <taxon>Venturiaceae</taxon>
        <taxon>Venturia</taxon>
    </lineage>
</organism>
<reference evidence="5 6" key="1">
    <citation type="submission" date="2019-07" db="EMBL/GenBank/DDBJ databases">
        <title>Finished genome of Venturia effusa.</title>
        <authorList>
            <person name="Young C.A."/>
            <person name="Cox M.P."/>
            <person name="Ganley A.R.D."/>
            <person name="David W.J."/>
        </authorList>
    </citation>
    <scope>NUCLEOTIDE SEQUENCE [LARGE SCALE GENOMIC DNA]</scope>
    <source>
        <strain evidence="6">albino</strain>
    </source>
</reference>
<evidence type="ECO:0000259" key="4">
    <source>
        <dbReference type="SMART" id="SM00829"/>
    </source>
</evidence>
<gene>
    <name evidence="5" type="ORF">FKW77_002845</name>
</gene>
<evidence type="ECO:0000313" key="5">
    <source>
        <dbReference type="EMBL" id="QDS72064.1"/>
    </source>
</evidence>